<organism evidence="1">
    <name type="scientific">uncultured Mycobacterium sp</name>
    <dbReference type="NCBI Taxonomy" id="171292"/>
    <lineage>
        <taxon>Bacteria</taxon>
        <taxon>Bacillati</taxon>
        <taxon>Actinomycetota</taxon>
        <taxon>Actinomycetes</taxon>
        <taxon>Mycobacteriales</taxon>
        <taxon>Mycobacteriaceae</taxon>
        <taxon>Mycobacterium</taxon>
        <taxon>environmental samples</taxon>
    </lineage>
</organism>
<reference evidence="1" key="1">
    <citation type="submission" date="2016-03" db="EMBL/GenBank/DDBJ databases">
        <authorList>
            <person name="Ploux O."/>
        </authorList>
    </citation>
    <scope>NUCLEOTIDE SEQUENCE</scope>
    <source>
        <strain evidence="1">UC10</strain>
    </source>
</reference>
<protein>
    <submittedName>
        <fullName evidence="1">Uncharacterized protein</fullName>
    </submittedName>
</protein>
<accession>A0A1Y5PKL6</accession>
<dbReference type="AntiFam" id="ANF00012">
    <property type="entry name" value="tRNA translation"/>
</dbReference>
<proteinExistence type="predicted"/>
<dbReference type="EMBL" id="FLQS01000069">
    <property type="protein sequence ID" value="SBS79287.1"/>
    <property type="molecule type" value="Genomic_DNA"/>
</dbReference>
<sequence length="80" mass="8770">MQCGKRYLTSRNLSAPGRIRTCDTGFRRAVLYPLSYGGAPAGSLPRTTANPVFAGLTRYRRRCGSRAGVRKLPILSAARR</sequence>
<name>A0A1Y5PKL6_9MYCO</name>
<gene>
    <name evidence="1" type="ORF">MHPYR_710014</name>
</gene>
<evidence type="ECO:0000313" key="1">
    <source>
        <dbReference type="EMBL" id="SBS79287.1"/>
    </source>
</evidence>
<dbReference type="AlphaFoldDB" id="A0A1Y5PKL6"/>